<dbReference type="Proteomes" id="UP000178254">
    <property type="component" value="Unassembled WGS sequence"/>
</dbReference>
<organism evidence="1 2">
    <name type="scientific">Candidatus Magasanikbacteria bacterium RIFOXYD2_FULL_41_14</name>
    <dbReference type="NCBI Taxonomy" id="1798709"/>
    <lineage>
        <taxon>Bacteria</taxon>
        <taxon>Candidatus Magasanikiibacteriota</taxon>
    </lineage>
</organism>
<sequence>MSVNKYLSVVVAGIFLVGVGCQRNAPLSADLPPAPVSQVPSAVSLPQAVVPSAPIQSAPASQTTVVAAPFCPLTVDLVSQFCTVKGGLEIGAYGCSLNSKVSGMPFVLFATQGWADNMREQMAGAYNAAKFGDVPMPTWNESGVGDLAFLTPLIGLNEDAARSTVESKGYNLYIKKGGTLYQFVGYGKDFPSQDAGNCSVEQMKKMAQKILSE</sequence>
<gene>
    <name evidence="1" type="ORF">A2538_02690</name>
</gene>
<accession>A0A1F6PCU3</accession>
<protein>
    <recommendedName>
        <fullName evidence="3">Lipoprotein</fullName>
    </recommendedName>
</protein>
<comment type="caution">
    <text evidence="1">The sequence shown here is derived from an EMBL/GenBank/DDBJ whole genome shotgun (WGS) entry which is preliminary data.</text>
</comment>
<evidence type="ECO:0008006" key="3">
    <source>
        <dbReference type="Google" id="ProtNLM"/>
    </source>
</evidence>
<reference evidence="1 2" key="1">
    <citation type="journal article" date="2016" name="Nat. Commun.">
        <title>Thousands of microbial genomes shed light on interconnected biogeochemical processes in an aquifer system.</title>
        <authorList>
            <person name="Anantharaman K."/>
            <person name="Brown C.T."/>
            <person name="Hug L.A."/>
            <person name="Sharon I."/>
            <person name="Castelle C.J."/>
            <person name="Probst A.J."/>
            <person name="Thomas B.C."/>
            <person name="Singh A."/>
            <person name="Wilkins M.J."/>
            <person name="Karaoz U."/>
            <person name="Brodie E.L."/>
            <person name="Williams K.H."/>
            <person name="Hubbard S.S."/>
            <person name="Banfield J.F."/>
        </authorList>
    </citation>
    <scope>NUCLEOTIDE SEQUENCE [LARGE SCALE GENOMIC DNA]</scope>
</reference>
<dbReference type="STRING" id="1798709.A2538_02690"/>
<dbReference type="PROSITE" id="PS51257">
    <property type="entry name" value="PROKAR_LIPOPROTEIN"/>
    <property type="match status" value="1"/>
</dbReference>
<dbReference type="AlphaFoldDB" id="A0A1F6PCU3"/>
<proteinExistence type="predicted"/>
<dbReference type="EMBL" id="MFRE01000022">
    <property type="protein sequence ID" value="OGH93764.1"/>
    <property type="molecule type" value="Genomic_DNA"/>
</dbReference>
<evidence type="ECO:0000313" key="1">
    <source>
        <dbReference type="EMBL" id="OGH93764.1"/>
    </source>
</evidence>
<evidence type="ECO:0000313" key="2">
    <source>
        <dbReference type="Proteomes" id="UP000178254"/>
    </source>
</evidence>
<name>A0A1F6PCU3_9BACT</name>